<protein>
    <submittedName>
        <fullName evidence="1">Uncharacterized protein</fullName>
    </submittedName>
</protein>
<evidence type="ECO:0000313" key="1">
    <source>
        <dbReference type="EMBL" id="TFK60805.1"/>
    </source>
</evidence>
<evidence type="ECO:0000313" key="2">
    <source>
        <dbReference type="Proteomes" id="UP000308600"/>
    </source>
</evidence>
<gene>
    <name evidence="1" type="ORF">BDN72DRAFT_850241</name>
</gene>
<reference evidence="1 2" key="1">
    <citation type="journal article" date="2019" name="Nat. Ecol. Evol.">
        <title>Megaphylogeny resolves global patterns of mushroom evolution.</title>
        <authorList>
            <person name="Varga T."/>
            <person name="Krizsan K."/>
            <person name="Foldi C."/>
            <person name="Dima B."/>
            <person name="Sanchez-Garcia M."/>
            <person name="Sanchez-Ramirez S."/>
            <person name="Szollosi G.J."/>
            <person name="Szarkandi J.G."/>
            <person name="Papp V."/>
            <person name="Albert L."/>
            <person name="Andreopoulos W."/>
            <person name="Angelini C."/>
            <person name="Antonin V."/>
            <person name="Barry K.W."/>
            <person name="Bougher N.L."/>
            <person name="Buchanan P."/>
            <person name="Buyck B."/>
            <person name="Bense V."/>
            <person name="Catcheside P."/>
            <person name="Chovatia M."/>
            <person name="Cooper J."/>
            <person name="Damon W."/>
            <person name="Desjardin D."/>
            <person name="Finy P."/>
            <person name="Geml J."/>
            <person name="Haridas S."/>
            <person name="Hughes K."/>
            <person name="Justo A."/>
            <person name="Karasinski D."/>
            <person name="Kautmanova I."/>
            <person name="Kiss B."/>
            <person name="Kocsube S."/>
            <person name="Kotiranta H."/>
            <person name="LaButti K.M."/>
            <person name="Lechner B.E."/>
            <person name="Liimatainen K."/>
            <person name="Lipzen A."/>
            <person name="Lukacs Z."/>
            <person name="Mihaltcheva S."/>
            <person name="Morgado L.N."/>
            <person name="Niskanen T."/>
            <person name="Noordeloos M.E."/>
            <person name="Ohm R.A."/>
            <person name="Ortiz-Santana B."/>
            <person name="Ovrebo C."/>
            <person name="Racz N."/>
            <person name="Riley R."/>
            <person name="Savchenko A."/>
            <person name="Shiryaev A."/>
            <person name="Soop K."/>
            <person name="Spirin V."/>
            <person name="Szebenyi C."/>
            <person name="Tomsovsky M."/>
            <person name="Tulloss R.E."/>
            <person name="Uehling J."/>
            <person name="Grigoriev I.V."/>
            <person name="Vagvolgyi C."/>
            <person name="Papp T."/>
            <person name="Martin F.M."/>
            <person name="Miettinen O."/>
            <person name="Hibbett D.S."/>
            <person name="Nagy L.G."/>
        </authorList>
    </citation>
    <scope>NUCLEOTIDE SEQUENCE [LARGE SCALE GENOMIC DNA]</scope>
    <source>
        <strain evidence="1 2">NL-1719</strain>
    </source>
</reference>
<keyword evidence="2" id="KW-1185">Reference proteome</keyword>
<dbReference type="Proteomes" id="UP000308600">
    <property type="component" value="Unassembled WGS sequence"/>
</dbReference>
<sequence>MAEQPEPIFPPEIEEIIFSLCAQSDLPNSKHLIFVAKRVYAWLRPQLYKIAIFNSTRPKGLPRFDPNLLEVHGRHLRHILLWVWTYSHELATYLSWCPNVVDLALWGHNIIYDRTLINQLRDLPLTHLSFDVSVFHGASMTEFPSTTISFPTVTHLEPIGLDITLTAQGIKNYFPSVTHILGDETQGLSARDILDCWEDQLEVLIWYREELTDPDLGPNNGHDLPNDPRLVLIHEDQYREYVNEWNERAKDGPESIWRRAEGIIESRLDAGRGSNRAVRRVSAE</sequence>
<accession>A0ACD3A507</accession>
<dbReference type="EMBL" id="ML208729">
    <property type="protein sequence ID" value="TFK60805.1"/>
    <property type="molecule type" value="Genomic_DNA"/>
</dbReference>
<organism evidence="1 2">
    <name type="scientific">Pluteus cervinus</name>
    <dbReference type="NCBI Taxonomy" id="181527"/>
    <lineage>
        <taxon>Eukaryota</taxon>
        <taxon>Fungi</taxon>
        <taxon>Dikarya</taxon>
        <taxon>Basidiomycota</taxon>
        <taxon>Agaricomycotina</taxon>
        <taxon>Agaricomycetes</taxon>
        <taxon>Agaricomycetidae</taxon>
        <taxon>Agaricales</taxon>
        <taxon>Pluteineae</taxon>
        <taxon>Pluteaceae</taxon>
        <taxon>Pluteus</taxon>
    </lineage>
</organism>
<proteinExistence type="predicted"/>
<name>A0ACD3A507_9AGAR</name>